<dbReference type="InterPro" id="IPR019732">
    <property type="entry name" value="SigmaS_Anti-adapt_IraP"/>
</dbReference>
<organism evidence="4">
    <name type="scientific">Acerihabitans sp. KWT182</name>
    <dbReference type="NCBI Taxonomy" id="3157919"/>
    <lineage>
        <taxon>Bacteria</taxon>
        <taxon>Pseudomonadati</taxon>
        <taxon>Pseudomonadota</taxon>
        <taxon>Gammaproteobacteria</taxon>
        <taxon>Enterobacterales</taxon>
        <taxon>Pectobacteriaceae</taxon>
        <taxon>Acerihabitans</taxon>
    </lineage>
</organism>
<keyword evidence="2" id="KW-0346">Stress response</keyword>
<dbReference type="EMBL" id="CP157947">
    <property type="protein sequence ID" value="XBS71111.1"/>
    <property type="molecule type" value="Genomic_DNA"/>
</dbReference>
<evidence type="ECO:0000256" key="3">
    <source>
        <dbReference type="ARBA" id="ARBA00023054"/>
    </source>
</evidence>
<gene>
    <name evidence="4" type="ORF">ABK905_09105</name>
</gene>
<accession>A0AAU7QE10</accession>
<keyword evidence="3" id="KW-0175">Coiled coil</keyword>
<protein>
    <submittedName>
        <fullName evidence="4">Sigma-S stabilization anti-adapter protein IraP</fullName>
    </submittedName>
</protein>
<evidence type="ECO:0000256" key="2">
    <source>
        <dbReference type="ARBA" id="ARBA00023016"/>
    </source>
</evidence>
<reference evidence="4" key="1">
    <citation type="submission" date="2024-06" db="EMBL/GenBank/DDBJ databases">
        <authorList>
            <person name="Coelho C."/>
            <person name="Bento M."/>
            <person name="Garcia E."/>
            <person name="Camelo A."/>
            <person name="Brandao I."/>
            <person name="Espirito Santo C."/>
            <person name="Trovao J."/>
            <person name="Verissimo A."/>
            <person name="Costa J."/>
            <person name="Tiago I."/>
        </authorList>
    </citation>
    <scope>NUCLEOTIDE SEQUENCE</scope>
    <source>
        <strain evidence="4">KWT182</strain>
    </source>
</reference>
<dbReference type="AlphaFoldDB" id="A0AAU7QE10"/>
<keyword evidence="1" id="KW-0963">Cytoplasm</keyword>
<proteinExistence type="predicted"/>
<sequence length="88" mass="9644">MNSLLSQLLINLAQKEAAEKELLAMVESLEVLVAALIASLSPKKSSDLISSIEHALAEMRERNGADFKSDIDLLSHNLSRITAVSKRR</sequence>
<dbReference type="GO" id="GO:0005737">
    <property type="term" value="C:cytoplasm"/>
    <property type="evidence" value="ECO:0007669"/>
    <property type="project" value="InterPro"/>
</dbReference>
<evidence type="ECO:0000256" key="1">
    <source>
        <dbReference type="ARBA" id="ARBA00022490"/>
    </source>
</evidence>
<name>A0AAU7QE10_9GAMM</name>
<dbReference type="Pfam" id="PF10796">
    <property type="entry name" value="Anti-adapt_IraP"/>
    <property type="match status" value="1"/>
</dbReference>
<evidence type="ECO:0000313" key="4">
    <source>
        <dbReference type="EMBL" id="XBS71111.1"/>
    </source>
</evidence>